<protein>
    <submittedName>
        <fullName evidence="2">Putative secreted protein</fullName>
    </submittedName>
</protein>
<evidence type="ECO:0000313" key="2">
    <source>
        <dbReference type="EMBL" id="MBW63607.1"/>
    </source>
</evidence>
<reference evidence="2" key="1">
    <citation type="submission" date="2018-01" db="EMBL/GenBank/DDBJ databases">
        <title>An insight into the sialome of Amazonian anophelines.</title>
        <authorList>
            <person name="Ribeiro J.M."/>
            <person name="Scarpassa V."/>
            <person name="Calvo E."/>
        </authorList>
    </citation>
    <scope>NUCLEOTIDE SEQUENCE</scope>
    <source>
        <tissue evidence="2">Salivary glands</tissue>
    </source>
</reference>
<sequence length="70" mass="7420">MVVVGTLTLAHAMPASQTQHHPHSPLWNPVATSRRNGDTFLPGSTAHSVTPRGVFGWSLLASQGHCHCAP</sequence>
<evidence type="ECO:0000256" key="1">
    <source>
        <dbReference type="SAM" id="MobiDB-lite"/>
    </source>
</evidence>
<name>A0A2M4CE35_9DIPT</name>
<accession>A0A2M4CE35</accession>
<proteinExistence type="predicted"/>
<feature type="region of interest" description="Disordered" evidence="1">
    <location>
        <begin position="14"/>
        <end position="45"/>
    </location>
</feature>
<dbReference type="AlphaFoldDB" id="A0A2M4CE35"/>
<organism evidence="2">
    <name type="scientific">Anopheles marajoara</name>
    <dbReference type="NCBI Taxonomy" id="58244"/>
    <lineage>
        <taxon>Eukaryota</taxon>
        <taxon>Metazoa</taxon>
        <taxon>Ecdysozoa</taxon>
        <taxon>Arthropoda</taxon>
        <taxon>Hexapoda</taxon>
        <taxon>Insecta</taxon>
        <taxon>Pterygota</taxon>
        <taxon>Neoptera</taxon>
        <taxon>Endopterygota</taxon>
        <taxon>Diptera</taxon>
        <taxon>Nematocera</taxon>
        <taxon>Culicoidea</taxon>
        <taxon>Culicidae</taxon>
        <taxon>Anophelinae</taxon>
        <taxon>Anopheles</taxon>
    </lineage>
</organism>
<dbReference type="EMBL" id="GGFJ01014466">
    <property type="protein sequence ID" value="MBW63607.1"/>
    <property type="molecule type" value="Transcribed_RNA"/>
</dbReference>